<dbReference type="InterPro" id="IPR036890">
    <property type="entry name" value="HATPase_C_sf"/>
</dbReference>
<evidence type="ECO:0000313" key="2">
    <source>
        <dbReference type="Proteomes" id="UP000028089"/>
    </source>
</evidence>
<dbReference type="Proteomes" id="UP000028089">
    <property type="component" value="Unassembled WGS sequence"/>
</dbReference>
<name>A0A081QLN7_STRMT</name>
<dbReference type="Gene3D" id="3.30.565.10">
    <property type="entry name" value="Histidine kinase-like ATPase, C-terminal domain"/>
    <property type="match status" value="1"/>
</dbReference>
<sequence>MDTIVLPKHLNKESIREVVIKFRDYVTNSEIGSEIKIDMRRIEFSEPSGMVSLSNIIKWAEKNKKIEVTFVVDTDTDNVKNREVMDYLSDCGFFKNFGQEDIFKKPNLRTTTLTLKHVETSRINQWKQSDLMIWLQKQTKRKNDFSSICVAIDEIFNNISDHSTEKIGCIFGQHYPKKNEIIISVSDFGVGIPTTIREKFNGDLSDDKLIEYALQEGVSSQSVPQNRGAGLSNIMNTLTKNEVSRVTILSNCGMIEIFNNEIVKSKSFSESYPGTFFELVIDVSNEHLYDLEEEEEFSW</sequence>
<keyword evidence="1" id="KW-0418">Kinase</keyword>
<organism evidence="1 2">
    <name type="scientific">Streptococcus mitis</name>
    <dbReference type="NCBI Taxonomy" id="28037"/>
    <lineage>
        <taxon>Bacteria</taxon>
        <taxon>Bacillati</taxon>
        <taxon>Bacillota</taxon>
        <taxon>Bacilli</taxon>
        <taxon>Lactobacillales</taxon>
        <taxon>Streptococcaceae</taxon>
        <taxon>Streptococcus</taxon>
        <taxon>Streptococcus mitis group</taxon>
    </lineage>
</organism>
<dbReference type="SUPFAM" id="SSF55874">
    <property type="entry name" value="ATPase domain of HSP90 chaperone/DNA topoisomerase II/histidine kinase"/>
    <property type="match status" value="1"/>
</dbReference>
<dbReference type="PATRIC" id="fig|28037.93.peg.1569"/>
<comment type="caution">
    <text evidence="1">The sequence shown here is derived from an EMBL/GenBank/DDBJ whole genome shotgun (WGS) entry which is preliminary data.</text>
</comment>
<dbReference type="EMBL" id="JPFY01000014">
    <property type="protein sequence ID" value="KEQ43860.1"/>
    <property type="molecule type" value="Genomic_DNA"/>
</dbReference>
<keyword evidence="1" id="KW-0808">Transferase</keyword>
<dbReference type="GO" id="GO:0016301">
    <property type="term" value="F:kinase activity"/>
    <property type="evidence" value="ECO:0007669"/>
    <property type="project" value="UniProtKB-KW"/>
</dbReference>
<proteinExistence type="predicted"/>
<accession>A0A081QLN7</accession>
<dbReference type="AlphaFoldDB" id="A0A081QLN7"/>
<protein>
    <submittedName>
        <fullName evidence="1">Histidine kinase-, DNA gyrase B-, and HSP90-like ATPase family protein</fullName>
    </submittedName>
</protein>
<gene>
    <name evidence="1" type="ORF">SK578_1621</name>
</gene>
<dbReference type="RefSeq" id="WP_042751593.1">
    <property type="nucleotide sequence ID" value="NZ_JPFY01000014.1"/>
</dbReference>
<evidence type="ECO:0000313" key="1">
    <source>
        <dbReference type="EMBL" id="KEQ43860.1"/>
    </source>
</evidence>
<reference evidence="1 2" key="1">
    <citation type="submission" date="2014-05" db="EMBL/GenBank/DDBJ databases">
        <authorList>
            <person name="Daugherty S.C."/>
            <person name="Tallon L.J."/>
            <person name="Sadzewicz L."/>
            <person name="Kilian M."/>
            <person name="Tettelin H."/>
        </authorList>
    </citation>
    <scope>NUCLEOTIDE SEQUENCE [LARGE SCALE GENOMIC DNA]</scope>
    <source>
        <strain evidence="1 2">SK578</strain>
    </source>
</reference>